<comment type="caution">
    <text evidence="1">The sequence shown here is derived from an EMBL/GenBank/DDBJ whole genome shotgun (WGS) entry which is preliminary data.</text>
</comment>
<evidence type="ECO:0000313" key="1">
    <source>
        <dbReference type="EMBL" id="RKK71009.1"/>
    </source>
</evidence>
<reference evidence="1 2" key="1">
    <citation type="journal article" date="2018" name="Sci. Rep.">
        <title>Characterisation of pathogen-specific regions and novel effector candidates in Fusarium oxysporum f. sp. cepae.</title>
        <authorList>
            <person name="Armitage A.D."/>
            <person name="Taylor A."/>
            <person name="Sobczyk M.K."/>
            <person name="Baxter L."/>
            <person name="Greenfield B.P."/>
            <person name="Bates H.J."/>
            <person name="Wilson F."/>
            <person name="Jackson A.C."/>
            <person name="Ott S."/>
            <person name="Harrison R.J."/>
            <person name="Clarkson J.P."/>
        </authorList>
    </citation>
    <scope>NUCLEOTIDE SEQUENCE [LARGE SCALE GENOMIC DNA]</scope>
    <source>
        <strain evidence="1 2">Fo_A13</strain>
    </source>
</reference>
<dbReference type="EMBL" id="MRCX01000123">
    <property type="protein sequence ID" value="RKK71009.1"/>
    <property type="molecule type" value="Genomic_DNA"/>
</dbReference>
<gene>
    <name evidence="1" type="ORF">BFJ69_g11389</name>
</gene>
<accession>A0A420MSI9</accession>
<evidence type="ECO:0000313" key="2">
    <source>
        <dbReference type="Proteomes" id="UP000285084"/>
    </source>
</evidence>
<protein>
    <submittedName>
        <fullName evidence="1">Uncharacterized protein</fullName>
    </submittedName>
</protein>
<dbReference type="AlphaFoldDB" id="A0A420MSI9"/>
<dbReference type="Proteomes" id="UP000285084">
    <property type="component" value="Unassembled WGS sequence"/>
</dbReference>
<organism evidence="1 2">
    <name type="scientific">Fusarium oxysporum</name>
    <name type="common">Fusarium vascular wilt</name>
    <dbReference type="NCBI Taxonomy" id="5507"/>
    <lineage>
        <taxon>Eukaryota</taxon>
        <taxon>Fungi</taxon>
        <taxon>Dikarya</taxon>
        <taxon>Ascomycota</taxon>
        <taxon>Pezizomycotina</taxon>
        <taxon>Sordariomycetes</taxon>
        <taxon>Hypocreomycetidae</taxon>
        <taxon>Hypocreales</taxon>
        <taxon>Nectriaceae</taxon>
        <taxon>Fusarium</taxon>
        <taxon>Fusarium oxysporum species complex</taxon>
    </lineage>
</organism>
<name>A0A420MSI9_FUSOX</name>
<proteinExistence type="predicted"/>
<sequence length="37" mass="3928">MGGPALVIVTAHQTVIIEPPAVITCDAVKPRTENQEK</sequence>